<dbReference type="Proteomes" id="UP000058599">
    <property type="component" value="Chromosome"/>
</dbReference>
<feature type="repeat" description="TPR" evidence="1">
    <location>
        <begin position="346"/>
        <end position="379"/>
    </location>
</feature>
<dbReference type="AlphaFoldDB" id="A0AA86GRU7"/>
<evidence type="ECO:0000256" key="1">
    <source>
        <dbReference type="PROSITE-ProRule" id="PRU00339"/>
    </source>
</evidence>
<proteinExistence type="predicted"/>
<dbReference type="RefSeq" id="WP_067186230.1">
    <property type="nucleotide sequence ID" value="NZ_CP012199.1"/>
</dbReference>
<protein>
    <recommendedName>
        <fullName evidence="4">Tetratricopeptide repeat protein</fullName>
    </recommendedName>
</protein>
<reference evidence="2 3" key="1">
    <citation type="journal article" date="2016" name="BMC Genomics">
        <title>Genomic analysis of the nitrate-respiring Sphingopyxis granuli (formerly Sphingomonas macrogoltabida) strain TFA.</title>
        <authorList>
            <person name="Garcia-Romero I."/>
            <person name="Perez-Pulido A.J."/>
            <person name="Gonzalez-Flores Y.E."/>
            <person name="Reyes-Ramirez F."/>
            <person name="Santero E."/>
            <person name="Floriano B."/>
        </authorList>
    </citation>
    <scope>NUCLEOTIDE SEQUENCE [LARGE SCALE GENOMIC DNA]</scope>
    <source>
        <strain evidence="2 3">TFA</strain>
    </source>
</reference>
<dbReference type="EMBL" id="CP012199">
    <property type="protein sequence ID" value="AMG76160.1"/>
    <property type="molecule type" value="Genomic_DNA"/>
</dbReference>
<keyword evidence="3" id="KW-1185">Reference proteome</keyword>
<sequence>MKLQGWVRAIGVGTALAAMAIGASARAEWWQAETAHFIVYSESKKDDAEQFARLLERYDNALRYLQGYPIPGPDMGEANKVKVFRSGDIDDIAYVAGAPGSGIAGFYIPRAGSTVAFVPAREKRRDMSSVRRSSSGPTLDTEQVLFHEYTHHFMLTNFSTAYPAWYSEGFAELYSTVEFRDDGSFVGGLVPQARGAALKQLPDVRLSRLFDHKVKLTGLEQYQSYAFGWLLSHYLNFNEERRGQLPAYLAALNKGEDSLTAAKRIFGNLDTLQAELRKYKGRNQFPVMVSPPNAVPEPAVALRQLPPAEEALMREYIRSQRGVDRKEAKDVARDLSGKGAAYPDNLKAQLIVAEAHLDARNFDEAEAAAKRALALAPDSSFANFLMGSIFLARADENKDKALYAQARPWLVKAHKLDQKDPRPMIGYYMSYREAGEPIPEDALVILESAWDYAKYDALYRLILARQLLDENKGDLARSVLSPIAFAAHGTEKENKIRATVDLIDESKIDEARAKLAEIFKEAEDRQKGRKG</sequence>
<evidence type="ECO:0008006" key="4">
    <source>
        <dbReference type="Google" id="ProtNLM"/>
    </source>
</evidence>
<accession>A0AA86GRU7</accession>
<dbReference type="InterPro" id="IPR011990">
    <property type="entry name" value="TPR-like_helical_dom_sf"/>
</dbReference>
<gene>
    <name evidence="2" type="ORF">SGRAN_3827</name>
</gene>
<evidence type="ECO:0000313" key="3">
    <source>
        <dbReference type="Proteomes" id="UP000058599"/>
    </source>
</evidence>
<organism evidence="2 3">
    <name type="scientific">Sphingopyxis granuli</name>
    <dbReference type="NCBI Taxonomy" id="267128"/>
    <lineage>
        <taxon>Bacteria</taxon>
        <taxon>Pseudomonadati</taxon>
        <taxon>Pseudomonadota</taxon>
        <taxon>Alphaproteobacteria</taxon>
        <taxon>Sphingomonadales</taxon>
        <taxon>Sphingomonadaceae</taxon>
        <taxon>Sphingopyxis</taxon>
    </lineage>
</organism>
<dbReference type="KEGG" id="sgi:SGRAN_3827"/>
<dbReference type="SUPFAM" id="SSF48452">
    <property type="entry name" value="TPR-like"/>
    <property type="match status" value="1"/>
</dbReference>
<keyword evidence="1" id="KW-0802">TPR repeat</keyword>
<name>A0AA86GRU7_9SPHN</name>
<evidence type="ECO:0000313" key="2">
    <source>
        <dbReference type="EMBL" id="AMG76160.1"/>
    </source>
</evidence>
<dbReference type="InterPro" id="IPR019734">
    <property type="entry name" value="TPR_rpt"/>
</dbReference>
<dbReference type="Gene3D" id="1.25.40.10">
    <property type="entry name" value="Tetratricopeptide repeat domain"/>
    <property type="match status" value="1"/>
</dbReference>
<dbReference type="PROSITE" id="PS50005">
    <property type="entry name" value="TPR"/>
    <property type="match status" value="1"/>
</dbReference>